<keyword evidence="4 9" id="KW-0812">Transmembrane</keyword>
<dbReference type="PANTHER" id="PTHR43773:SF1">
    <property type="entry name" value="MAGNESIUM TRANSPORTER MGTE"/>
    <property type="match status" value="1"/>
</dbReference>
<feature type="transmembrane region" description="Helical" evidence="9">
    <location>
        <begin position="315"/>
        <end position="342"/>
    </location>
</feature>
<keyword evidence="7 9" id="KW-0472">Membrane</keyword>
<feature type="transmembrane region" description="Helical" evidence="9">
    <location>
        <begin position="289"/>
        <end position="309"/>
    </location>
</feature>
<dbReference type="PROSITE" id="PS51371">
    <property type="entry name" value="CBS"/>
    <property type="match status" value="2"/>
</dbReference>
<evidence type="ECO:0000256" key="1">
    <source>
        <dbReference type="ARBA" id="ARBA00004141"/>
    </source>
</evidence>
<protein>
    <recommendedName>
        <fullName evidence="9">Magnesium transporter MgtE</fullName>
    </recommendedName>
</protein>
<proteinExistence type="inferred from homology"/>
<dbReference type="InterPro" id="IPR000644">
    <property type="entry name" value="CBS_dom"/>
</dbReference>
<dbReference type="InterPro" id="IPR038076">
    <property type="entry name" value="MgtE_N_sf"/>
</dbReference>
<dbReference type="EMBL" id="JBHRYF010000001">
    <property type="protein sequence ID" value="MFC3658824.1"/>
    <property type="molecule type" value="Genomic_DNA"/>
</dbReference>
<comment type="subcellular location">
    <subcellularLocation>
        <location evidence="9">Cell membrane</location>
        <topology evidence="9">Multi-pass membrane protein</topology>
    </subcellularLocation>
    <subcellularLocation>
        <location evidence="1">Membrane</location>
        <topology evidence="1">Multi-pass membrane protein</topology>
    </subcellularLocation>
</comment>
<dbReference type="InterPro" id="IPR006669">
    <property type="entry name" value="MgtE_transporter"/>
</dbReference>
<evidence type="ECO:0000256" key="2">
    <source>
        <dbReference type="ARBA" id="ARBA00009749"/>
    </source>
</evidence>
<name>A0ABV7UPG2_9GAMM</name>
<organism evidence="11 12">
    <name type="scientific">Luteimonas notoginsengisoli</name>
    <dbReference type="NCBI Taxonomy" id="1578200"/>
    <lineage>
        <taxon>Bacteria</taxon>
        <taxon>Pseudomonadati</taxon>
        <taxon>Pseudomonadota</taxon>
        <taxon>Gammaproteobacteria</taxon>
        <taxon>Lysobacterales</taxon>
        <taxon>Lysobacteraceae</taxon>
        <taxon>Luteimonas</taxon>
    </lineage>
</organism>
<keyword evidence="3 9" id="KW-0813">Transport</keyword>
<accession>A0ABV7UPG2</accession>
<dbReference type="SUPFAM" id="SSF158791">
    <property type="entry name" value="MgtE N-terminal domain-like"/>
    <property type="match status" value="1"/>
</dbReference>
<dbReference type="PANTHER" id="PTHR43773">
    <property type="entry name" value="MAGNESIUM TRANSPORTER MGTE"/>
    <property type="match status" value="1"/>
</dbReference>
<dbReference type="NCBIfam" id="TIGR00400">
    <property type="entry name" value="mgtE"/>
    <property type="match status" value="1"/>
</dbReference>
<gene>
    <name evidence="11" type="primary">mgtE</name>
    <name evidence="11" type="ORF">ACFOM9_01870</name>
</gene>
<keyword evidence="8" id="KW-0129">CBS domain</keyword>
<evidence type="ECO:0000256" key="6">
    <source>
        <dbReference type="ARBA" id="ARBA00022989"/>
    </source>
</evidence>
<dbReference type="SUPFAM" id="SSF161093">
    <property type="entry name" value="MgtE membrane domain-like"/>
    <property type="match status" value="1"/>
</dbReference>
<evidence type="ECO:0000259" key="10">
    <source>
        <dbReference type="PROSITE" id="PS51371"/>
    </source>
</evidence>
<dbReference type="InterPro" id="IPR046342">
    <property type="entry name" value="CBS_dom_sf"/>
</dbReference>
<dbReference type="SMART" id="SM00924">
    <property type="entry name" value="MgtE_N"/>
    <property type="match status" value="1"/>
</dbReference>
<evidence type="ECO:0000256" key="5">
    <source>
        <dbReference type="ARBA" id="ARBA00022842"/>
    </source>
</evidence>
<keyword evidence="12" id="KW-1185">Reference proteome</keyword>
<evidence type="ECO:0000256" key="9">
    <source>
        <dbReference type="RuleBase" id="RU362011"/>
    </source>
</evidence>
<dbReference type="Pfam" id="PF00571">
    <property type="entry name" value="CBS"/>
    <property type="match status" value="2"/>
</dbReference>
<feature type="transmembrane region" description="Helical" evidence="9">
    <location>
        <begin position="428"/>
        <end position="452"/>
    </location>
</feature>
<sequence length="453" mass="49501">MAEAVRHDKTARQLRLLSDALDSGRLGPVRRLVNTLAPAEIGNLLESLPPAKRQVVWGLVDPEDDGEVLVHVGDEVRESLLADMDPDEIVAAVEDLDIDDLADLVEDLPDTVIDEVLKSMDRENRERLEQVLSYQEDTAGRLMNPDVVTVRADTTVDVVLRYLRLRGELPEHTDHLYVVSRRHQYLGRIALQVLLTHEANTPINQLIDDEQPAIDVVESGDEVARKFSDHDWISAPVVDDGNILLGRITIDDVVDIIRDQAEHQALSAAGLDEDEDMFSPVPRAFRRRVVWLGVNLCTAFLAASVVGRFEGTIQQIVALAVLMPIVAGMGGNAGTQVLTLMVRGLALGQIGSSNSRTLLWKEVRVALMNGLTLGTLLGLIVWVWYRDVELSLVITSALTINLASAALGGVLVPLALKRMGFDPALAGGVILTTITDVMGFLSFLGLATLILLR</sequence>
<evidence type="ECO:0000256" key="3">
    <source>
        <dbReference type="ARBA" id="ARBA00022448"/>
    </source>
</evidence>
<feature type="transmembrane region" description="Helical" evidence="9">
    <location>
        <begin position="391"/>
        <end position="416"/>
    </location>
</feature>
<dbReference type="RefSeq" id="WP_386705635.1">
    <property type="nucleotide sequence ID" value="NZ_JBHRYF010000001.1"/>
</dbReference>
<feature type="domain" description="CBS" evidence="10">
    <location>
        <begin position="143"/>
        <end position="206"/>
    </location>
</feature>
<evidence type="ECO:0000256" key="7">
    <source>
        <dbReference type="ARBA" id="ARBA00023136"/>
    </source>
</evidence>
<comment type="subunit">
    <text evidence="9">Homodimer.</text>
</comment>
<dbReference type="Pfam" id="PF01769">
    <property type="entry name" value="MgtE"/>
    <property type="match status" value="1"/>
</dbReference>
<dbReference type="InterPro" id="IPR006667">
    <property type="entry name" value="SLC41_membr_dom"/>
</dbReference>
<dbReference type="Gene3D" id="1.10.357.20">
    <property type="entry name" value="SLC41 divalent cation transporters, integral membrane domain"/>
    <property type="match status" value="1"/>
</dbReference>
<evidence type="ECO:0000313" key="12">
    <source>
        <dbReference type="Proteomes" id="UP001595724"/>
    </source>
</evidence>
<feature type="domain" description="CBS" evidence="10">
    <location>
        <begin position="207"/>
        <end position="266"/>
    </location>
</feature>
<dbReference type="InterPro" id="IPR006668">
    <property type="entry name" value="Mg_transptr_MgtE_intracell_dom"/>
</dbReference>
<evidence type="ECO:0000256" key="8">
    <source>
        <dbReference type="PROSITE-ProRule" id="PRU00703"/>
    </source>
</evidence>
<feature type="transmembrane region" description="Helical" evidence="9">
    <location>
        <begin position="363"/>
        <end position="385"/>
    </location>
</feature>
<dbReference type="SUPFAM" id="SSF54631">
    <property type="entry name" value="CBS-domain pair"/>
    <property type="match status" value="1"/>
</dbReference>
<keyword evidence="9" id="KW-0479">Metal-binding</keyword>
<dbReference type="InterPro" id="IPR036739">
    <property type="entry name" value="SLC41_membr_dom_sf"/>
</dbReference>
<evidence type="ECO:0000256" key="4">
    <source>
        <dbReference type="ARBA" id="ARBA00022692"/>
    </source>
</evidence>
<keyword evidence="9" id="KW-1003">Cell membrane</keyword>
<evidence type="ECO:0000313" key="11">
    <source>
        <dbReference type="EMBL" id="MFC3658824.1"/>
    </source>
</evidence>
<dbReference type="Gene3D" id="3.10.580.10">
    <property type="entry name" value="CBS-domain"/>
    <property type="match status" value="1"/>
</dbReference>
<dbReference type="Proteomes" id="UP001595724">
    <property type="component" value="Unassembled WGS sequence"/>
</dbReference>
<comment type="function">
    <text evidence="9">Acts as a magnesium transporter.</text>
</comment>
<dbReference type="Gene3D" id="1.25.60.10">
    <property type="entry name" value="MgtE N-terminal domain-like"/>
    <property type="match status" value="1"/>
</dbReference>
<comment type="caution">
    <text evidence="11">The sequence shown here is derived from an EMBL/GenBank/DDBJ whole genome shotgun (WGS) entry which is preliminary data.</text>
</comment>
<dbReference type="CDD" id="cd04606">
    <property type="entry name" value="CBS_pair_Mg_transporter"/>
    <property type="match status" value="1"/>
</dbReference>
<dbReference type="Pfam" id="PF03448">
    <property type="entry name" value="MgtE_N"/>
    <property type="match status" value="1"/>
</dbReference>
<keyword evidence="5 9" id="KW-0460">Magnesium</keyword>
<keyword evidence="6 9" id="KW-1133">Transmembrane helix</keyword>
<reference evidence="12" key="1">
    <citation type="journal article" date="2019" name="Int. J. Syst. Evol. Microbiol.">
        <title>The Global Catalogue of Microorganisms (GCM) 10K type strain sequencing project: providing services to taxonomists for standard genome sequencing and annotation.</title>
        <authorList>
            <consortium name="The Broad Institute Genomics Platform"/>
            <consortium name="The Broad Institute Genome Sequencing Center for Infectious Disease"/>
            <person name="Wu L."/>
            <person name="Ma J."/>
        </authorList>
    </citation>
    <scope>NUCLEOTIDE SEQUENCE [LARGE SCALE GENOMIC DNA]</scope>
    <source>
        <strain evidence="12">KCTC 42211</strain>
    </source>
</reference>
<comment type="similarity">
    <text evidence="2 9">Belongs to the SLC41A transporter family.</text>
</comment>